<feature type="compositionally biased region" description="Basic and acidic residues" evidence="5">
    <location>
        <begin position="275"/>
        <end position="289"/>
    </location>
</feature>
<feature type="compositionally biased region" description="Basic and acidic residues" evidence="5">
    <location>
        <begin position="308"/>
        <end position="317"/>
    </location>
</feature>
<evidence type="ECO:0008006" key="9">
    <source>
        <dbReference type="Google" id="ProtNLM"/>
    </source>
</evidence>
<sequence length="317" mass="34623">MAQSFPNIRLVTPASAQDEHGFTIDSVDQILSSDQTQLNISWHFNIDVDPEFHINFTLVFALGGSPKSSALQLCNGIACIANFSSESLRPGGYRLQARKDDKMLDDYKKPLSIQVPFFDPSALASDDTSASDASSTNQSSINTTSSDSSSQSEFASLSTASTSQTPAISSPNTNTSDQPEDRVNRNLTKSTIIGASVGGGIAFTLIILALLYFCRRRRHSKRRNSALSFDRSLMVKSPGHHEVEVEMDARPYSEYPYPGSSTASVVASDSGLTEKPNERQKEIDERMRQLQDLLSTLETQPQTGAEESIGKVTDRIK</sequence>
<protein>
    <recommendedName>
        <fullName evidence="9">Mid2 domain-containing protein</fullName>
    </recommendedName>
</protein>
<accession>A0AAW0BIB0</accession>
<keyword evidence="2 6" id="KW-0812">Transmembrane</keyword>
<feature type="region of interest" description="Disordered" evidence="5">
    <location>
        <begin position="128"/>
        <end position="182"/>
    </location>
</feature>
<proteinExistence type="predicted"/>
<keyword evidence="8" id="KW-1185">Reference proteome</keyword>
<dbReference type="PANTHER" id="PTHR15549:SF26">
    <property type="entry name" value="AXIAL BUDDING PATTERN PROTEIN 2-RELATED"/>
    <property type="match status" value="1"/>
</dbReference>
<keyword evidence="4 6" id="KW-0472">Membrane</keyword>
<feature type="region of interest" description="Disordered" evidence="5">
    <location>
        <begin position="260"/>
        <end position="317"/>
    </location>
</feature>
<evidence type="ECO:0000313" key="8">
    <source>
        <dbReference type="Proteomes" id="UP001383192"/>
    </source>
</evidence>
<comment type="caution">
    <text evidence="7">The sequence shown here is derived from an EMBL/GenBank/DDBJ whole genome shotgun (WGS) entry which is preliminary data.</text>
</comment>
<name>A0AAW0BIB0_9AGAR</name>
<keyword evidence="3 6" id="KW-1133">Transmembrane helix</keyword>
<dbReference type="PANTHER" id="PTHR15549">
    <property type="entry name" value="PAIRED IMMUNOGLOBULIN-LIKE TYPE 2 RECEPTOR"/>
    <property type="match status" value="1"/>
</dbReference>
<dbReference type="Proteomes" id="UP001383192">
    <property type="component" value="Unassembled WGS sequence"/>
</dbReference>
<evidence type="ECO:0000256" key="3">
    <source>
        <dbReference type="ARBA" id="ARBA00022989"/>
    </source>
</evidence>
<dbReference type="EMBL" id="JAYKXP010000104">
    <property type="protein sequence ID" value="KAK7026461.1"/>
    <property type="molecule type" value="Genomic_DNA"/>
</dbReference>
<dbReference type="Pfam" id="PF03229">
    <property type="entry name" value="Alpha_GJ"/>
    <property type="match status" value="1"/>
</dbReference>
<dbReference type="GO" id="GO:0071944">
    <property type="term" value="C:cell periphery"/>
    <property type="evidence" value="ECO:0007669"/>
    <property type="project" value="UniProtKB-ARBA"/>
</dbReference>
<dbReference type="AlphaFoldDB" id="A0AAW0BIB0"/>
<evidence type="ECO:0000256" key="6">
    <source>
        <dbReference type="SAM" id="Phobius"/>
    </source>
</evidence>
<feature type="compositionally biased region" description="Polar residues" evidence="5">
    <location>
        <begin position="292"/>
        <end position="305"/>
    </location>
</feature>
<reference evidence="7 8" key="1">
    <citation type="submission" date="2024-01" db="EMBL/GenBank/DDBJ databases">
        <title>A draft genome for a cacao thread blight-causing isolate of Paramarasmius palmivorus.</title>
        <authorList>
            <person name="Baruah I.K."/>
            <person name="Bukari Y."/>
            <person name="Amoako-Attah I."/>
            <person name="Meinhardt L.W."/>
            <person name="Bailey B.A."/>
            <person name="Cohen S.P."/>
        </authorList>
    </citation>
    <scope>NUCLEOTIDE SEQUENCE [LARGE SCALE GENOMIC DNA]</scope>
    <source>
        <strain evidence="7 8">GH-12</strain>
    </source>
</reference>
<evidence type="ECO:0000256" key="1">
    <source>
        <dbReference type="ARBA" id="ARBA00004167"/>
    </source>
</evidence>
<gene>
    <name evidence="7" type="ORF">VNI00_015620</name>
</gene>
<evidence type="ECO:0000313" key="7">
    <source>
        <dbReference type="EMBL" id="KAK7026461.1"/>
    </source>
</evidence>
<organism evidence="7 8">
    <name type="scientific">Paramarasmius palmivorus</name>
    <dbReference type="NCBI Taxonomy" id="297713"/>
    <lineage>
        <taxon>Eukaryota</taxon>
        <taxon>Fungi</taxon>
        <taxon>Dikarya</taxon>
        <taxon>Basidiomycota</taxon>
        <taxon>Agaricomycotina</taxon>
        <taxon>Agaricomycetes</taxon>
        <taxon>Agaricomycetidae</taxon>
        <taxon>Agaricales</taxon>
        <taxon>Marasmiineae</taxon>
        <taxon>Marasmiaceae</taxon>
        <taxon>Paramarasmius</taxon>
    </lineage>
</organism>
<dbReference type="InterPro" id="IPR051694">
    <property type="entry name" value="Immunoregulatory_rcpt-like"/>
</dbReference>
<evidence type="ECO:0000256" key="5">
    <source>
        <dbReference type="SAM" id="MobiDB-lite"/>
    </source>
</evidence>
<feature type="compositionally biased region" description="Low complexity" evidence="5">
    <location>
        <begin position="128"/>
        <end position="161"/>
    </location>
</feature>
<feature type="transmembrane region" description="Helical" evidence="6">
    <location>
        <begin position="192"/>
        <end position="214"/>
    </location>
</feature>
<dbReference type="InterPro" id="IPR004913">
    <property type="entry name" value="Herpes_gJ"/>
</dbReference>
<feature type="compositionally biased region" description="Polar residues" evidence="5">
    <location>
        <begin position="260"/>
        <end position="271"/>
    </location>
</feature>
<dbReference type="GO" id="GO:0016020">
    <property type="term" value="C:membrane"/>
    <property type="evidence" value="ECO:0007669"/>
    <property type="project" value="UniProtKB-SubCell"/>
</dbReference>
<evidence type="ECO:0000256" key="2">
    <source>
        <dbReference type="ARBA" id="ARBA00022692"/>
    </source>
</evidence>
<evidence type="ECO:0000256" key="4">
    <source>
        <dbReference type="ARBA" id="ARBA00023136"/>
    </source>
</evidence>
<comment type="subcellular location">
    <subcellularLocation>
        <location evidence="1">Membrane</location>
        <topology evidence="1">Single-pass membrane protein</topology>
    </subcellularLocation>
</comment>
<feature type="compositionally biased region" description="Polar residues" evidence="5">
    <location>
        <begin position="162"/>
        <end position="177"/>
    </location>
</feature>